<dbReference type="AlphaFoldDB" id="A0AAV9J694"/>
<dbReference type="Proteomes" id="UP001324427">
    <property type="component" value="Unassembled WGS sequence"/>
</dbReference>
<feature type="compositionally biased region" description="Polar residues" evidence="1">
    <location>
        <begin position="459"/>
        <end position="469"/>
    </location>
</feature>
<feature type="compositionally biased region" description="Basic and acidic residues" evidence="1">
    <location>
        <begin position="327"/>
        <end position="337"/>
    </location>
</feature>
<organism evidence="2 3">
    <name type="scientific">Oleoguttula mirabilis</name>
    <dbReference type="NCBI Taxonomy" id="1507867"/>
    <lineage>
        <taxon>Eukaryota</taxon>
        <taxon>Fungi</taxon>
        <taxon>Dikarya</taxon>
        <taxon>Ascomycota</taxon>
        <taxon>Pezizomycotina</taxon>
        <taxon>Dothideomycetes</taxon>
        <taxon>Dothideomycetidae</taxon>
        <taxon>Mycosphaerellales</taxon>
        <taxon>Teratosphaeriaceae</taxon>
        <taxon>Oleoguttula</taxon>
    </lineage>
</organism>
<feature type="region of interest" description="Disordered" evidence="1">
    <location>
        <begin position="449"/>
        <end position="469"/>
    </location>
</feature>
<protein>
    <submittedName>
        <fullName evidence="2">Uncharacterized protein</fullName>
    </submittedName>
</protein>
<proteinExistence type="predicted"/>
<feature type="region of interest" description="Disordered" evidence="1">
    <location>
        <begin position="316"/>
        <end position="337"/>
    </location>
</feature>
<evidence type="ECO:0000313" key="3">
    <source>
        <dbReference type="Proteomes" id="UP001324427"/>
    </source>
</evidence>
<name>A0AAV9J694_9PEZI</name>
<evidence type="ECO:0000256" key="1">
    <source>
        <dbReference type="SAM" id="MobiDB-lite"/>
    </source>
</evidence>
<evidence type="ECO:0000313" key="2">
    <source>
        <dbReference type="EMBL" id="KAK4540443.1"/>
    </source>
</evidence>
<accession>A0AAV9J694</accession>
<reference evidence="2 3" key="1">
    <citation type="submission" date="2021-11" db="EMBL/GenBank/DDBJ databases">
        <title>Black yeast isolated from Biological Soil Crust.</title>
        <authorList>
            <person name="Kurbessoian T."/>
        </authorList>
    </citation>
    <scope>NUCLEOTIDE SEQUENCE [LARGE SCALE GENOMIC DNA]</scope>
    <source>
        <strain evidence="2 3">CCFEE 5522</strain>
    </source>
</reference>
<keyword evidence="3" id="KW-1185">Reference proteome</keyword>
<sequence>MTDKMTQMTVSQYAIDRAIAIRDASAADAHRLGALTPTFAADILILPEFNDIQVKPEDVARVLEDARDPSQLVNPLALAEDELKKAKPRKSKTREQLTACRYTYATLLMAKAFFEGIELLNMVASSDAIKAIESGISFWHWAQAPGSQRLQPWLERNVLWNPRVPAKEHLAGDLEEAMDDRLPHEVYKPRPANDLGAFQVCGPSRLERVDNPFVATEHTMKTFMEVQQLKERGRRQLYRHQIISRDGEILPSGTFKFPSGNVEQDRLATELVEEWLEEESNTEEDEGCPWSWEVKKSRDRSLVIEPEMTVSIEQRPPKLTGKGKKKEKAEARKTRVTAEDLRERRMIAFKEQELGVSHGTLLSLRDDPFPPGMRNEVKSLAAARAAATLDGEDLLGLADTPSEDAELDEDDIISRFCRKAQDNKANLAAKTDDADAERNDLYLMSGALPRFSPLDGEESSSSTIVQQNT</sequence>
<dbReference type="EMBL" id="JAVFHQ010000067">
    <property type="protein sequence ID" value="KAK4540443.1"/>
    <property type="molecule type" value="Genomic_DNA"/>
</dbReference>
<gene>
    <name evidence="2" type="ORF">LTR36_009189</name>
</gene>
<comment type="caution">
    <text evidence="2">The sequence shown here is derived from an EMBL/GenBank/DDBJ whole genome shotgun (WGS) entry which is preliminary data.</text>
</comment>